<dbReference type="Gene3D" id="3.40.190.10">
    <property type="entry name" value="Periplasmic binding protein-like II"/>
    <property type="match status" value="2"/>
</dbReference>
<evidence type="ECO:0000313" key="2">
    <source>
        <dbReference type="EMBL" id="WWT34111.1"/>
    </source>
</evidence>
<evidence type="ECO:0000256" key="1">
    <source>
        <dbReference type="SAM" id="SignalP"/>
    </source>
</evidence>
<keyword evidence="3" id="KW-1185">Reference proteome</keyword>
<reference evidence="2 3" key="1">
    <citation type="submission" date="2024-02" db="EMBL/GenBank/DDBJ databases">
        <title>Complete genome sequence of Pelagibacterium nitratireducens ZH15.</title>
        <authorList>
            <person name="Zhao L.H."/>
        </authorList>
    </citation>
    <scope>NUCLEOTIDE SEQUENCE [LARGE SCALE GENOMIC DNA]</scope>
    <source>
        <strain evidence="2 3">ZH15</strain>
    </source>
</reference>
<dbReference type="Proteomes" id="UP001369958">
    <property type="component" value="Chromosome"/>
</dbReference>
<keyword evidence="1" id="KW-0732">Signal</keyword>
<organism evidence="2 3">
    <name type="scientific">Pelagibacterium nitratireducens</name>
    <dbReference type="NCBI Taxonomy" id="1046114"/>
    <lineage>
        <taxon>Bacteria</taxon>
        <taxon>Pseudomonadati</taxon>
        <taxon>Pseudomonadota</taxon>
        <taxon>Alphaproteobacteria</taxon>
        <taxon>Hyphomicrobiales</taxon>
        <taxon>Devosiaceae</taxon>
        <taxon>Pelagibacterium</taxon>
    </lineage>
</organism>
<sequence>MSKTAFHVATLGAALTLIAGSAFAQSFDIVPRDLYTERMRQEGSKLVFCINPEGVLAPFERDLAQAIGQSVLAEVEFYEVGARDWPTRPLPLDYRIVLTEQQMFIMLAQECDGFMGFLLSPSNPDWMTISQPYLSARTVLVTRSDAAELAEVPFGERIGVRMMAAGDNRLIQYLGAQPEDRSWGRTPYPDNQLMLERLVDGTIGAGMIWEYGLFGATEGDPEAAGFSYSYDLPFPVDPIEIGIATRAEDSYLNNLLSDSIAALRADGTIDALLAENGLTDKSGN</sequence>
<proteinExistence type="predicted"/>
<accession>A0ABZ2I2R7</accession>
<dbReference type="SUPFAM" id="SSF53850">
    <property type="entry name" value="Periplasmic binding protein-like II"/>
    <property type="match status" value="1"/>
</dbReference>
<feature type="chain" id="PRO_5046370836" evidence="1">
    <location>
        <begin position="25"/>
        <end position="284"/>
    </location>
</feature>
<dbReference type="EMBL" id="CP146275">
    <property type="protein sequence ID" value="WWT34111.1"/>
    <property type="molecule type" value="Genomic_DNA"/>
</dbReference>
<feature type="signal peptide" evidence="1">
    <location>
        <begin position="1"/>
        <end position="24"/>
    </location>
</feature>
<protein>
    <submittedName>
        <fullName evidence="2">Transporter substrate-binding domain-containing protein</fullName>
    </submittedName>
</protein>
<name>A0ABZ2I2R7_9HYPH</name>
<gene>
    <name evidence="2" type="ORF">V6617_06510</name>
</gene>
<evidence type="ECO:0000313" key="3">
    <source>
        <dbReference type="Proteomes" id="UP001369958"/>
    </source>
</evidence>
<dbReference type="RefSeq" id="WP_338609841.1">
    <property type="nucleotide sequence ID" value="NZ_CP146275.1"/>
</dbReference>